<accession>A0A8J8P723</accession>
<proteinExistence type="predicted"/>
<evidence type="ECO:0000256" key="1">
    <source>
        <dbReference type="SAM" id="MobiDB-lite"/>
    </source>
</evidence>
<reference evidence="2" key="1">
    <citation type="submission" date="2019-06" db="EMBL/GenBank/DDBJ databases">
        <authorList>
            <person name="Zheng W."/>
        </authorList>
    </citation>
    <scope>NUCLEOTIDE SEQUENCE</scope>
    <source>
        <strain evidence="2">QDHG01</strain>
    </source>
</reference>
<sequence length="155" mass="18290">MEGAYKLTQTLLSKPNLVRLVSLYRVTLKNNQRLLPFYLQSLGEEATRVGFRNARIHFTNSEIEDFFAKWDAYNSHIVEKFQGKPKRRIVTQSSITDDEKDFYGLLDATLDFQKEAQEQMNSVQEEDFVDEQNEDKKENEKEQEREYKGLGRVKE</sequence>
<name>A0A8J8P723_HALGN</name>
<gene>
    <name evidence="2" type="ORF">FGO68_gene2516</name>
</gene>
<feature type="compositionally biased region" description="Acidic residues" evidence="1">
    <location>
        <begin position="124"/>
        <end position="133"/>
    </location>
</feature>
<comment type="caution">
    <text evidence="2">The sequence shown here is derived from an EMBL/GenBank/DDBJ whole genome shotgun (WGS) entry which is preliminary data.</text>
</comment>
<protein>
    <submittedName>
        <fullName evidence="2">Uncharacterized protein</fullName>
    </submittedName>
</protein>
<evidence type="ECO:0000313" key="2">
    <source>
        <dbReference type="EMBL" id="TNV86696.1"/>
    </source>
</evidence>
<dbReference type="Proteomes" id="UP000785679">
    <property type="component" value="Unassembled WGS sequence"/>
</dbReference>
<dbReference type="EMBL" id="RRYP01000894">
    <property type="protein sequence ID" value="TNV86696.1"/>
    <property type="molecule type" value="Genomic_DNA"/>
</dbReference>
<keyword evidence="3" id="KW-1185">Reference proteome</keyword>
<organism evidence="2 3">
    <name type="scientific">Halteria grandinella</name>
    <dbReference type="NCBI Taxonomy" id="5974"/>
    <lineage>
        <taxon>Eukaryota</taxon>
        <taxon>Sar</taxon>
        <taxon>Alveolata</taxon>
        <taxon>Ciliophora</taxon>
        <taxon>Intramacronucleata</taxon>
        <taxon>Spirotrichea</taxon>
        <taxon>Stichotrichia</taxon>
        <taxon>Sporadotrichida</taxon>
        <taxon>Halteriidae</taxon>
        <taxon>Halteria</taxon>
    </lineage>
</organism>
<dbReference type="AlphaFoldDB" id="A0A8J8P723"/>
<feature type="compositionally biased region" description="Basic and acidic residues" evidence="1">
    <location>
        <begin position="134"/>
        <end position="155"/>
    </location>
</feature>
<feature type="region of interest" description="Disordered" evidence="1">
    <location>
        <begin position="116"/>
        <end position="155"/>
    </location>
</feature>
<evidence type="ECO:0000313" key="3">
    <source>
        <dbReference type="Proteomes" id="UP000785679"/>
    </source>
</evidence>